<sequence>MEYRRREEKGKKKGKKKKEKDDEEEEEVRCTSGKVIMSEAKFCSWEGSKSRAEFELSCTLESTKYFPLSARPRAPQIPNLPTSAEPWSTSYPALQELRCSLPKQDIFVFDIKAASSGTSITLSRNISEGGGGSGEGGGK</sequence>
<dbReference type="AlphaFoldDB" id="A0AAV1Q2F9"/>
<accession>A0AAV1Q2F9</accession>
<keyword evidence="3" id="KW-1185">Reference proteome</keyword>
<dbReference type="EMBL" id="CAWUFR010000428">
    <property type="protein sequence ID" value="CAK6977743.1"/>
    <property type="molecule type" value="Genomic_DNA"/>
</dbReference>
<gene>
    <name evidence="2" type="ORF">FSCOSCO3_A009278</name>
</gene>
<evidence type="ECO:0000313" key="3">
    <source>
        <dbReference type="Proteomes" id="UP001314229"/>
    </source>
</evidence>
<evidence type="ECO:0000313" key="2">
    <source>
        <dbReference type="EMBL" id="CAK6977743.1"/>
    </source>
</evidence>
<reference evidence="2 3" key="1">
    <citation type="submission" date="2024-01" db="EMBL/GenBank/DDBJ databases">
        <authorList>
            <person name="Alioto T."/>
            <person name="Alioto T."/>
            <person name="Gomez Garrido J."/>
        </authorList>
    </citation>
    <scope>NUCLEOTIDE SEQUENCE [LARGE SCALE GENOMIC DNA]</scope>
</reference>
<evidence type="ECO:0000256" key="1">
    <source>
        <dbReference type="SAM" id="MobiDB-lite"/>
    </source>
</evidence>
<protein>
    <submittedName>
        <fullName evidence="2">Uncharacterized protein</fullName>
    </submittedName>
</protein>
<feature type="compositionally biased region" description="Basic and acidic residues" evidence="1">
    <location>
        <begin position="1"/>
        <end position="10"/>
    </location>
</feature>
<feature type="region of interest" description="Disordered" evidence="1">
    <location>
        <begin position="1"/>
        <end position="29"/>
    </location>
</feature>
<name>A0AAV1Q2F9_SCOSC</name>
<proteinExistence type="predicted"/>
<comment type="caution">
    <text evidence="2">The sequence shown here is derived from an EMBL/GenBank/DDBJ whole genome shotgun (WGS) entry which is preliminary data.</text>
</comment>
<organism evidence="2 3">
    <name type="scientific">Scomber scombrus</name>
    <name type="common">Atlantic mackerel</name>
    <name type="synonym">Scomber vernalis</name>
    <dbReference type="NCBI Taxonomy" id="13677"/>
    <lineage>
        <taxon>Eukaryota</taxon>
        <taxon>Metazoa</taxon>
        <taxon>Chordata</taxon>
        <taxon>Craniata</taxon>
        <taxon>Vertebrata</taxon>
        <taxon>Euteleostomi</taxon>
        <taxon>Actinopterygii</taxon>
        <taxon>Neopterygii</taxon>
        <taxon>Teleostei</taxon>
        <taxon>Neoteleostei</taxon>
        <taxon>Acanthomorphata</taxon>
        <taxon>Pelagiaria</taxon>
        <taxon>Scombriformes</taxon>
        <taxon>Scombridae</taxon>
        <taxon>Scomber</taxon>
    </lineage>
</organism>
<dbReference type="Proteomes" id="UP001314229">
    <property type="component" value="Unassembled WGS sequence"/>
</dbReference>